<dbReference type="GO" id="GO:0016020">
    <property type="term" value="C:membrane"/>
    <property type="evidence" value="ECO:0007669"/>
    <property type="project" value="UniProtKB-SubCell"/>
</dbReference>
<proteinExistence type="predicted"/>
<dbReference type="Pfam" id="PF00403">
    <property type="entry name" value="HMA"/>
    <property type="match status" value="1"/>
</dbReference>
<evidence type="ECO:0000256" key="3">
    <source>
        <dbReference type="ARBA" id="ARBA00022723"/>
    </source>
</evidence>
<dbReference type="SUPFAM" id="SSF81653">
    <property type="entry name" value="Calcium ATPase, transduction domain A"/>
    <property type="match status" value="1"/>
</dbReference>
<evidence type="ECO:0000256" key="2">
    <source>
        <dbReference type="ARBA" id="ARBA00022692"/>
    </source>
</evidence>
<dbReference type="Pfam" id="PF24534">
    <property type="entry name" value="HMA_PCA1"/>
    <property type="match status" value="1"/>
</dbReference>
<dbReference type="InterPro" id="IPR006121">
    <property type="entry name" value="HMA_dom"/>
</dbReference>
<keyword evidence="3" id="KW-0479">Metal-binding</keyword>
<evidence type="ECO:0000259" key="8">
    <source>
        <dbReference type="PROSITE" id="PS50846"/>
    </source>
</evidence>
<dbReference type="AlphaFoldDB" id="A0A2C5YJU5"/>
<dbReference type="InterPro" id="IPR056236">
    <property type="entry name" value="HMA_PCA1"/>
</dbReference>
<evidence type="ECO:0000256" key="7">
    <source>
        <dbReference type="SAM" id="Phobius"/>
    </source>
</evidence>
<feature type="transmembrane region" description="Helical" evidence="7">
    <location>
        <begin position="347"/>
        <end position="367"/>
    </location>
</feature>
<dbReference type="Gene3D" id="3.30.70.100">
    <property type="match status" value="1"/>
</dbReference>
<dbReference type="Pfam" id="PF00122">
    <property type="entry name" value="E1-E2_ATPase"/>
    <property type="match status" value="1"/>
</dbReference>
<dbReference type="SUPFAM" id="SSF55008">
    <property type="entry name" value="HMA, heavy metal-associated domain"/>
    <property type="match status" value="1"/>
</dbReference>
<dbReference type="GO" id="GO:0030003">
    <property type="term" value="P:intracellular monoatomic cation homeostasis"/>
    <property type="evidence" value="ECO:0007669"/>
    <property type="project" value="UniProtKB-ARBA"/>
</dbReference>
<dbReference type="InterPro" id="IPR059000">
    <property type="entry name" value="ATPase_P-type_domA"/>
</dbReference>
<dbReference type="Proteomes" id="UP000224854">
    <property type="component" value="Unassembled WGS sequence"/>
</dbReference>
<gene>
    <name evidence="9" type="ORF">CDD82_1320</name>
</gene>
<feature type="transmembrane region" description="Helical" evidence="7">
    <location>
        <begin position="279"/>
        <end position="297"/>
    </location>
</feature>
<dbReference type="PANTHER" id="PTHR46594:SF4">
    <property type="entry name" value="P-TYPE CATION-TRANSPORTING ATPASE"/>
    <property type="match status" value="1"/>
</dbReference>
<protein>
    <recommendedName>
        <fullName evidence="8">HMA domain-containing protein</fullName>
    </recommendedName>
</protein>
<keyword evidence="4 7" id="KW-1133">Transmembrane helix</keyword>
<feature type="region of interest" description="Disordered" evidence="6">
    <location>
        <begin position="44"/>
        <end position="77"/>
    </location>
</feature>
<accession>A0A2C5YJU5</accession>
<evidence type="ECO:0000256" key="5">
    <source>
        <dbReference type="ARBA" id="ARBA00023136"/>
    </source>
</evidence>
<evidence type="ECO:0000256" key="1">
    <source>
        <dbReference type="ARBA" id="ARBA00004370"/>
    </source>
</evidence>
<evidence type="ECO:0000256" key="6">
    <source>
        <dbReference type="SAM" id="MobiDB-lite"/>
    </source>
</evidence>
<comment type="caution">
    <text evidence="9">The sequence shown here is derived from an EMBL/GenBank/DDBJ whole genome shotgun (WGS) entry which is preliminary data.</text>
</comment>
<reference evidence="9 10" key="1">
    <citation type="submission" date="2017-06" db="EMBL/GenBank/DDBJ databases">
        <title>Ant-infecting Ophiocordyceps genomes reveal a high diversity of potential behavioral manipulation genes and a possible major role for enterotoxins.</title>
        <authorList>
            <person name="De Bekker C."/>
            <person name="Evans H.C."/>
            <person name="Brachmann A."/>
            <person name="Hughes D.P."/>
        </authorList>
    </citation>
    <scope>NUCLEOTIDE SEQUENCE [LARGE SCALE GENOMIC DNA]</scope>
    <source>
        <strain evidence="9 10">1348a</strain>
    </source>
</reference>
<dbReference type="PROSITE" id="PS50846">
    <property type="entry name" value="HMA_2"/>
    <property type="match status" value="1"/>
</dbReference>
<feature type="transmembrane region" description="Helical" evidence="7">
    <location>
        <begin position="379"/>
        <end position="398"/>
    </location>
</feature>
<dbReference type="InterPro" id="IPR008250">
    <property type="entry name" value="ATPase_P-typ_transduc_dom_A_sf"/>
</dbReference>
<keyword evidence="5 7" id="KW-0472">Membrane</keyword>
<evidence type="ECO:0000313" key="10">
    <source>
        <dbReference type="Proteomes" id="UP000224854"/>
    </source>
</evidence>
<dbReference type="PANTHER" id="PTHR46594">
    <property type="entry name" value="P-TYPE CATION-TRANSPORTING ATPASE"/>
    <property type="match status" value="1"/>
</dbReference>
<dbReference type="GO" id="GO:0046872">
    <property type="term" value="F:metal ion binding"/>
    <property type="evidence" value="ECO:0007669"/>
    <property type="project" value="UniProtKB-KW"/>
</dbReference>
<dbReference type="OrthoDB" id="432719at2759"/>
<comment type="subcellular location">
    <subcellularLocation>
        <location evidence="1">Membrane</location>
    </subcellularLocation>
</comment>
<sequence length="513" mass="55393">MDSDDGHGGPACSVHLARAFEQYSAYLESARRICQKMLRRAWPSRQWDQPARGDGNEANGAAGGGSTGRNGHDDNQHVGIKSHRVEQFKATRSDKTGCCKQGHDEGWTMMDGSTRTDVDVEAAKEAECIMLSVTGITCSGCANKLERTLRSFDGVSSVRVNFVMSSAEFSLDGTVASLQDIMRGVEKATGFGCTRVTTTEQSIEVLASGESAKALGKLPLPGVTQVTVISSKTVRIGYDATVVGARELVERVSSLSSGLAPPRDDAAISRGRKRLVDQLIMTVIAGAFTLPIVVMAWSDNLVDKYTEAYVCLAFATIVQVVAVRVFYRPAMAALVHSRSLEMDMLIVISITAAYGYSVVAFGFLMAGRSVDMETFFETSSLLIFLVLLGRLMAAFARMRAVEAVSLRSLQCNKAIVVQEEGEVEIDARLLQYGDVMKIETHSTVPTDGVVTEGWSEVDESMLTGESMPVTKQRDDRVIAGTVNGTGVLRARLTRLPGDNTVTDIAQLGGLCRW</sequence>
<keyword evidence="10" id="KW-1185">Reference proteome</keyword>
<organism evidence="9 10">
    <name type="scientific">Ophiocordyceps australis</name>
    <dbReference type="NCBI Taxonomy" id="1399860"/>
    <lineage>
        <taxon>Eukaryota</taxon>
        <taxon>Fungi</taxon>
        <taxon>Dikarya</taxon>
        <taxon>Ascomycota</taxon>
        <taxon>Pezizomycotina</taxon>
        <taxon>Sordariomycetes</taxon>
        <taxon>Hypocreomycetidae</taxon>
        <taxon>Hypocreales</taxon>
        <taxon>Ophiocordycipitaceae</taxon>
        <taxon>Ophiocordyceps</taxon>
    </lineage>
</organism>
<keyword evidence="2 7" id="KW-0812">Transmembrane</keyword>
<evidence type="ECO:0000256" key="4">
    <source>
        <dbReference type="ARBA" id="ARBA00022989"/>
    </source>
</evidence>
<dbReference type="InterPro" id="IPR017969">
    <property type="entry name" value="Heavy-metal-associated_CS"/>
</dbReference>
<dbReference type="FunFam" id="2.70.150.10:FF:000002">
    <property type="entry name" value="Copper-transporting ATPase 1, putative"/>
    <property type="match status" value="1"/>
</dbReference>
<feature type="domain" description="HMA" evidence="8">
    <location>
        <begin position="127"/>
        <end position="194"/>
    </location>
</feature>
<feature type="transmembrane region" description="Helical" evidence="7">
    <location>
        <begin position="309"/>
        <end position="327"/>
    </location>
</feature>
<dbReference type="EMBL" id="NJEU01001391">
    <property type="protein sequence ID" value="PHH67572.1"/>
    <property type="molecule type" value="Genomic_DNA"/>
</dbReference>
<dbReference type="Gene3D" id="2.70.150.10">
    <property type="entry name" value="Calcium-transporting ATPase, cytoplasmic transduction domain A"/>
    <property type="match status" value="1"/>
</dbReference>
<dbReference type="PROSITE" id="PS01047">
    <property type="entry name" value="HMA_1"/>
    <property type="match status" value="1"/>
</dbReference>
<dbReference type="InterPro" id="IPR036163">
    <property type="entry name" value="HMA_dom_sf"/>
</dbReference>
<evidence type="ECO:0000313" key="9">
    <source>
        <dbReference type="EMBL" id="PHH67572.1"/>
    </source>
</evidence>
<dbReference type="CDD" id="cd00371">
    <property type="entry name" value="HMA"/>
    <property type="match status" value="1"/>
</dbReference>
<name>A0A2C5YJU5_9HYPO</name>